<evidence type="ECO:0000313" key="2">
    <source>
        <dbReference type="Proteomes" id="UP000708208"/>
    </source>
</evidence>
<dbReference type="Proteomes" id="UP000708208">
    <property type="component" value="Unassembled WGS sequence"/>
</dbReference>
<feature type="non-terminal residue" evidence="1">
    <location>
        <position position="11"/>
    </location>
</feature>
<gene>
    <name evidence="1" type="ORF">AFUS01_LOCUS26002</name>
</gene>
<keyword evidence="2" id="KW-1185">Reference proteome</keyword>
<organism evidence="1 2">
    <name type="scientific">Allacma fusca</name>
    <dbReference type="NCBI Taxonomy" id="39272"/>
    <lineage>
        <taxon>Eukaryota</taxon>
        <taxon>Metazoa</taxon>
        <taxon>Ecdysozoa</taxon>
        <taxon>Arthropoda</taxon>
        <taxon>Hexapoda</taxon>
        <taxon>Collembola</taxon>
        <taxon>Symphypleona</taxon>
        <taxon>Sminthuridae</taxon>
        <taxon>Allacma</taxon>
    </lineage>
</organism>
<comment type="caution">
    <text evidence="1">The sequence shown here is derived from an EMBL/GenBank/DDBJ whole genome shotgun (WGS) entry which is preliminary data.</text>
</comment>
<proteinExistence type="predicted"/>
<evidence type="ECO:0000313" key="1">
    <source>
        <dbReference type="EMBL" id="CAG7815314.1"/>
    </source>
</evidence>
<protein>
    <submittedName>
        <fullName evidence="1">Uncharacterized protein</fullName>
    </submittedName>
</protein>
<sequence>NVELDTVNSKR</sequence>
<accession>A0A8J2L4L0</accession>
<name>A0A8J2L4L0_9HEXA</name>
<reference evidence="1" key="1">
    <citation type="submission" date="2021-06" db="EMBL/GenBank/DDBJ databases">
        <authorList>
            <person name="Hodson N. C."/>
            <person name="Mongue J. A."/>
            <person name="Jaron S. K."/>
        </authorList>
    </citation>
    <scope>NUCLEOTIDE SEQUENCE</scope>
</reference>
<dbReference type="EMBL" id="CAJVCH010341429">
    <property type="protein sequence ID" value="CAG7815314.1"/>
    <property type="molecule type" value="Genomic_DNA"/>
</dbReference>